<evidence type="ECO:0000256" key="1">
    <source>
        <dbReference type="SAM" id="MobiDB-lite"/>
    </source>
</evidence>
<evidence type="ECO:0000313" key="2">
    <source>
        <dbReference type="EMBL" id="EKB63087.1"/>
    </source>
</evidence>
<dbReference type="HOGENOM" id="CLU_216374_0_0_9"/>
<gene>
    <name evidence="2" type="ORF">HMPREF9249_02120</name>
</gene>
<proteinExistence type="predicted"/>
<protein>
    <submittedName>
        <fullName evidence="2">Uncharacterized protein</fullName>
    </submittedName>
</protein>
<comment type="caution">
    <text evidence="2">The sequence shown here is derived from an EMBL/GenBank/DDBJ whole genome shotgun (WGS) entry which is preliminary data.</text>
</comment>
<name>K1MFL4_9LACO</name>
<evidence type="ECO:0000313" key="3">
    <source>
        <dbReference type="Proteomes" id="UP000004722"/>
    </source>
</evidence>
<feature type="region of interest" description="Disordered" evidence="1">
    <location>
        <begin position="23"/>
        <end position="48"/>
    </location>
</feature>
<dbReference type="Proteomes" id="UP000004722">
    <property type="component" value="Unassembled WGS sequence"/>
</dbReference>
<reference evidence="2 3" key="1">
    <citation type="submission" date="2012-07" db="EMBL/GenBank/DDBJ databases">
        <title>The Genome Sequence of Lactobacillus crispatus FB077-07.</title>
        <authorList>
            <consortium name="The Broad Institute Genome Sequencing Platform"/>
            <person name="Earl A."/>
            <person name="Ward D."/>
            <person name="Feldgarden M."/>
            <person name="Gevers D."/>
            <person name="Saerens B."/>
            <person name="Vaneechoutte M."/>
            <person name="Walker B."/>
            <person name="Young S.K."/>
            <person name="Zeng Q."/>
            <person name="Gargeya S."/>
            <person name="Fitzgerald M."/>
            <person name="Haas B."/>
            <person name="Abouelleil A."/>
            <person name="Alvarado L."/>
            <person name="Arachchi H.M."/>
            <person name="Berlin A.M."/>
            <person name="Chapman S.B."/>
            <person name="Goldberg J."/>
            <person name="Griggs A."/>
            <person name="Gujja S."/>
            <person name="Hansen M."/>
            <person name="Howarth C."/>
            <person name="Imamovic A."/>
            <person name="Larimer J."/>
            <person name="McCowen C."/>
            <person name="Montmayeur A."/>
            <person name="Murphy C."/>
            <person name="Neiman D."/>
            <person name="Pearson M."/>
            <person name="Priest M."/>
            <person name="Roberts A."/>
            <person name="Saif S."/>
            <person name="Shea T."/>
            <person name="Sisk P."/>
            <person name="Sykes S."/>
            <person name="Wortman J."/>
            <person name="Nusbaum C."/>
            <person name="Birren B."/>
        </authorList>
    </citation>
    <scope>NUCLEOTIDE SEQUENCE [LARGE SCALE GENOMIC DNA]</scope>
    <source>
        <strain evidence="2 3">FB077-07</strain>
    </source>
</reference>
<organism evidence="2 3">
    <name type="scientific">Lactobacillus crispatus FB077-07</name>
    <dbReference type="NCBI Taxonomy" id="883092"/>
    <lineage>
        <taxon>Bacteria</taxon>
        <taxon>Bacillati</taxon>
        <taxon>Bacillota</taxon>
        <taxon>Bacilli</taxon>
        <taxon>Lactobacillales</taxon>
        <taxon>Lactobacillaceae</taxon>
        <taxon>Lactobacillus</taxon>
    </lineage>
</organism>
<dbReference type="EMBL" id="AGZG01000104">
    <property type="protein sequence ID" value="EKB63087.1"/>
    <property type="molecule type" value="Genomic_DNA"/>
</dbReference>
<dbReference type="AlphaFoldDB" id="K1MFL4"/>
<sequence>MYRTKKYGLVSCKEENKILAELERDVEHKKKHKHKKRGKQHHGKQRIN</sequence>
<feature type="compositionally biased region" description="Basic residues" evidence="1">
    <location>
        <begin position="29"/>
        <end position="48"/>
    </location>
</feature>
<accession>K1MFL4</accession>